<evidence type="ECO:0000259" key="9">
    <source>
        <dbReference type="Pfam" id="PF17042"/>
    </source>
</evidence>
<dbReference type="InterPro" id="IPR042213">
    <property type="entry name" value="NBD_C_sf"/>
</dbReference>
<dbReference type="InterPro" id="IPR037051">
    <property type="entry name" value="4-carb_acid_sugar_kinase_N_sf"/>
</dbReference>
<comment type="similarity">
    <text evidence="1">Belongs to the four-carbon acid sugar kinase family.</text>
</comment>
<name>A0A6J5E7M8_9BURK</name>
<evidence type="ECO:0000313" key="11">
    <source>
        <dbReference type="Proteomes" id="UP000494329"/>
    </source>
</evidence>
<dbReference type="Pfam" id="PF07005">
    <property type="entry name" value="SBD_N"/>
    <property type="match status" value="1"/>
</dbReference>
<evidence type="ECO:0000256" key="7">
    <source>
        <dbReference type="SAM" id="MobiDB-lite"/>
    </source>
</evidence>
<evidence type="ECO:0000256" key="5">
    <source>
        <dbReference type="ARBA" id="ARBA00022840"/>
    </source>
</evidence>
<sequence length="453" mass="46861">MSMLIVADDLSGAADCAIGFANAGRRTVVALGADEAVQAANDAASGRAAVIALDTDSRRLAPADAARRVAHAWQALGGTQGVRAAQRRRLYKKIDSTLRGNWVAEVAALQPLAGLAIVAPAFPATGRTVRDGRVYVRGVPLGETETWRLEHAGRTADLQPMLEEAGLRTAQLGIERLRDAPADALVRAIAARIENGVQALIVDAQSEADLNLLARATLALNDAFFWVGSGGLARELAALPELFDTAAPSPLAPARHDGPILTLVGSLSAVSVEQCALLRERTGMTELTVPPAVLRGAANHPDRAAWRAAIGAPLAAGVDLLVRIGRDDAFDPAEGAQLSTALAALVEPHIGHLAGLIATGGETARAMLSAAGIGSLELLTEVEPGVAVAQPSDDARRLTIVTKAGAFGSEHALYGAWLHLRGMQEPAQPGSQPGQPGSQPAPQAGRAHEQTSL</sequence>
<dbReference type="GO" id="GO:0016301">
    <property type="term" value="F:kinase activity"/>
    <property type="evidence" value="ECO:0007669"/>
    <property type="project" value="UniProtKB-KW"/>
</dbReference>
<feature type="domain" description="Four-carbon acid sugar kinase N-terminal" evidence="8">
    <location>
        <begin position="4"/>
        <end position="236"/>
    </location>
</feature>
<dbReference type="InterPro" id="IPR031475">
    <property type="entry name" value="NBD_C"/>
</dbReference>
<dbReference type="EMBL" id="CADIKF010000031">
    <property type="protein sequence ID" value="CAB3762363.1"/>
    <property type="molecule type" value="Genomic_DNA"/>
</dbReference>
<dbReference type="Gene3D" id="3.40.50.10840">
    <property type="entry name" value="Putative sugar-binding, N-terminal domain"/>
    <property type="match status" value="1"/>
</dbReference>
<keyword evidence="2 10" id="KW-0808">Transferase</keyword>
<evidence type="ECO:0000256" key="2">
    <source>
        <dbReference type="ARBA" id="ARBA00022679"/>
    </source>
</evidence>
<evidence type="ECO:0000256" key="4">
    <source>
        <dbReference type="ARBA" id="ARBA00022777"/>
    </source>
</evidence>
<evidence type="ECO:0000259" key="8">
    <source>
        <dbReference type="Pfam" id="PF07005"/>
    </source>
</evidence>
<dbReference type="GO" id="GO:0005524">
    <property type="term" value="F:ATP binding"/>
    <property type="evidence" value="ECO:0007669"/>
    <property type="project" value="UniProtKB-KW"/>
</dbReference>
<dbReference type="InterPro" id="IPR010737">
    <property type="entry name" value="4-carb_acid_sugar_kinase_N"/>
</dbReference>
<accession>A0A6J5E7M8</accession>
<keyword evidence="3" id="KW-0547">Nucleotide-binding</keyword>
<gene>
    <name evidence="10" type="primary">dtnK</name>
    <name evidence="10" type="ORF">LMG29739_03864</name>
</gene>
<keyword evidence="5" id="KW-0067">ATP-binding</keyword>
<dbReference type="SUPFAM" id="SSF142764">
    <property type="entry name" value="YgbK-like"/>
    <property type="match status" value="1"/>
</dbReference>
<dbReference type="Gene3D" id="3.40.980.20">
    <property type="entry name" value="Four-carbon acid sugar kinase, nucleotide binding domain"/>
    <property type="match status" value="1"/>
</dbReference>
<reference evidence="10 11" key="1">
    <citation type="submission" date="2020-04" db="EMBL/GenBank/DDBJ databases">
        <authorList>
            <person name="De Canck E."/>
        </authorList>
    </citation>
    <scope>NUCLEOTIDE SEQUENCE [LARGE SCALE GENOMIC DNA]</scope>
    <source>
        <strain evidence="10 11">LMG 29739</strain>
    </source>
</reference>
<dbReference type="AlphaFoldDB" id="A0A6J5E7M8"/>
<evidence type="ECO:0000256" key="3">
    <source>
        <dbReference type="ARBA" id="ARBA00022741"/>
    </source>
</evidence>
<organism evidence="10 11">
    <name type="scientific">Paraburkholderia solisilvae</name>
    <dbReference type="NCBI Taxonomy" id="624376"/>
    <lineage>
        <taxon>Bacteria</taxon>
        <taxon>Pseudomonadati</taxon>
        <taxon>Pseudomonadota</taxon>
        <taxon>Betaproteobacteria</taxon>
        <taxon>Burkholderiales</taxon>
        <taxon>Burkholderiaceae</taxon>
        <taxon>Paraburkholderia</taxon>
    </lineage>
</organism>
<keyword evidence="11" id="KW-1185">Reference proteome</keyword>
<dbReference type="Pfam" id="PF17042">
    <property type="entry name" value="NBD_C"/>
    <property type="match status" value="1"/>
</dbReference>
<keyword evidence="4 10" id="KW-0418">Kinase</keyword>
<evidence type="ECO:0000256" key="1">
    <source>
        <dbReference type="ARBA" id="ARBA00005715"/>
    </source>
</evidence>
<dbReference type="RefSeq" id="WP_175112639.1">
    <property type="nucleotide sequence ID" value="NZ_CADIKF010000031.1"/>
</dbReference>
<feature type="compositionally biased region" description="Low complexity" evidence="7">
    <location>
        <begin position="426"/>
        <end position="445"/>
    </location>
</feature>
<dbReference type="EC" id="2.7.1.219" evidence="10"/>
<feature type="domain" description="Four-carbon acid sugar kinase nucleotide binding" evidence="9">
    <location>
        <begin position="261"/>
        <end position="413"/>
    </location>
</feature>
<proteinExistence type="inferred from homology"/>
<evidence type="ECO:0000313" key="10">
    <source>
        <dbReference type="EMBL" id="CAB3762363.1"/>
    </source>
</evidence>
<evidence type="ECO:0000256" key="6">
    <source>
        <dbReference type="ARBA" id="ARBA00023277"/>
    </source>
</evidence>
<keyword evidence="6" id="KW-0119">Carbohydrate metabolism</keyword>
<feature type="region of interest" description="Disordered" evidence="7">
    <location>
        <begin position="424"/>
        <end position="453"/>
    </location>
</feature>
<dbReference type="Proteomes" id="UP000494329">
    <property type="component" value="Unassembled WGS sequence"/>
</dbReference>
<protein>
    <submittedName>
        <fullName evidence="10">D-threonate kinase</fullName>
        <ecNumber evidence="10">2.7.1.219</ecNumber>
    </submittedName>
</protein>